<feature type="domain" description="HTH araC/xylS-type" evidence="5">
    <location>
        <begin position="237"/>
        <end position="335"/>
    </location>
</feature>
<dbReference type="GO" id="GO:0003700">
    <property type="term" value="F:DNA-binding transcription factor activity"/>
    <property type="evidence" value="ECO:0007669"/>
    <property type="project" value="InterPro"/>
</dbReference>
<dbReference type="PANTHER" id="PTHR47894:SF1">
    <property type="entry name" value="HTH-TYPE TRANSCRIPTIONAL REGULATOR VQSM"/>
    <property type="match status" value="1"/>
</dbReference>
<keyword evidence="2" id="KW-0238">DNA-binding</keyword>
<dbReference type="Proteomes" id="UP001165378">
    <property type="component" value="Unassembled WGS sequence"/>
</dbReference>
<comment type="caution">
    <text evidence="6">The sequence shown here is derived from an EMBL/GenBank/DDBJ whole genome shotgun (WGS) entry which is preliminary data.</text>
</comment>
<gene>
    <name evidence="6" type="ORF">LZ495_30730</name>
</gene>
<dbReference type="SUPFAM" id="SSF46689">
    <property type="entry name" value="Homeodomain-like"/>
    <property type="match status" value="1"/>
</dbReference>
<dbReference type="PANTHER" id="PTHR47894">
    <property type="entry name" value="HTH-TYPE TRANSCRIPTIONAL REGULATOR GADX"/>
    <property type="match status" value="1"/>
</dbReference>
<evidence type="ECO:0000313" key="7">
    <source>
        <dbReference type="Proteomes" id="UP001165378"/>
    </source>
</evidence>
<evidence type="ECO:0000256" key="1">
    <source>
        <dbReference type="ARBA" id="ARBA00023015"/>
    </source>
</evidence>
<evidence type="ECO:0000256" key="4">
    <source>
        <dbReference type="SAM" id="MobiDB-lite"/>
    </source>
</evidence>
<keyword evidence="3" id="KW-0804">Transcription</keyword>
<evidence type="ECO:0000259" key="5">
    <source>
        <dbReference type="PROSITE" id="PS01124"/>
    </source>
</evidence>
<dbReference type="PROSITE" id="PS01124">
    <property type="entry name" value="HTH_ARAC_FAMILY_2"/>
    <property type="match status" value="1"/>
</dbReference>
<reference evidence="6" key="1">
    <citation type="submission" date="2022-01" db="EMBL/GenBank/DDBJ databases">
        <title>Genome-Based Taxonomic Classification of the Phylum Actinobacteria.</title>
        <authorList>
            <person name="Gao Y."/>
        </authorList>
    </citation>
    <scope>NUCLEOTIDE SEQUENCE</scope>
    <source>
        <strain evidence="6">KLBMP 8922</strain>
    </source>
</reference>
<dbReference type="Pfam" id="PF12625">
    <property type="entry name" value="Arabinose_bd"/>
    <property type="match status" value="1"/>
</dbReference>
<proteinExistence type="predicted"/>
<dbReference type="SMART" id="SM00342">
    <property type="entry name" value="HTH_ARAC"/>
    <property type="match status" value="1"/>
</dbReference>
<dbReference type="EMBL" id="JAKFHA010000025">
    <property type="protein sequence ID" value="MCF2531567.1"/>
    <property type="molecule type" value="Genomic_DNA"/>
</dbReference>
<name>A0AA41Q7F5_9ACTN</name>
<feature type="region of interest" description="Disordered" evidence="4">
    <location>
        <begin position="328"/>
        <end position="347"/>
    </location>
</feature>
<organism evidence="6 7">
    <name type="scientific">Yinghuangia soli</name>
    <dbReference type="NCBI Taxonomy" id="2908204"/>
    <lineage>
        <taxon>Bacteria</taxon>
        <taxon>Bacillati</taxon>
        <taxon>Actinomycetota</taxon>
        <taxon>Actinomycetes</taxon>
        <taxon>Kitasatosporales</taxon>
        <taxon>Streptomycetaceae</taxon>
        <taxon>Yinghuangia</taxon>
    </lineage>
</organism>
<evidence type="ECO:0000256" key="3">
    <source>
        <dbReference type="ARBA" id="ARBA00023163"/>
    </source>
</evidence>
<dbReference type="RefSeq" id="WP_235056220.1">
    <property type="nucleotide sequence ID" value="NZ_JAKFHA010000025.1"/>
</dbReference>
<evidence type="ECO:0000256" key="2">
    <source>
        <dbReference type="ARBA" id="ARBA00023125"/>
    </source>
</evidence>
<dbReference type="AlphaFoldDB" id="A0AA41Q7F5"/>
<dbReference type="InterPro" id="IPR009057">
    <property type="entry name" value="Homeodomain-like_sf"/>
</dbReference>
<protein>
    <submittedName>
        <fullName evidence="6">AraC family transcriptional regulator</fullName>
    </submittedName>
</protein>
<dbReference type="InterPro" id="IPR018060">
    <property type="entry name" value="HTH_AraC"/>
</dbReference>
<sequence length="347" mass="37904">MHTWTASAHCARHFRTLVRQSGSDSPRFDALPGLAPRDLGDDLIRVPMASVVALCEQLIVDASGPHVALRAADAAPVGAFGLWDYLATCGPDLRTTIATAVDYLHLVGDADTRIQGSENGSLYTIRQSVTVDTPDVAEAFDLMALAIFLRRAREASRAPLVPLKLTLTHRAPTRIRRHAEHFGTRNIEFGAEANTVTLLLDDVVRTLPGSQPGLDRVLRDHADRTLAATRTVPTGHDRFTAALEAAFRDDEVSLDRVAQRLGTSGRTLQRRLAALGTSWRAEVEAARERQALALLRDTDLPLRDVAAKLGYTDARTLRRAMLRWQSTTPSALRARGRDGGQSSSSQR</sequence>
<dbReference type="InterPro" id="IPR032687">
    <property type="entry name" value="AraC-type_N"/>
</dbReference>
<dbReference type="Gene3D" id="1.10.10.60">
    <property type="entry name" value="Homeodomain-like"/>
    <property type="match status" value="1"/>
</dbReference>
<keyword evidence="1" id="KW-0805">Transcription regulation</keyword>
<accession>A0AA41Q7F5</accession>
<evidence type="ECO:0000313" key="6">
    <source>
        <dbReference type="EMBL" id="MCF2531567.1"/>
    </source>
</evidence>
<keyword evidence="7" id="KW-1185">Reference proteome</keyword>
<dbReference type="GO" id="GO:0000976">
    <property type="term" value="F:transcription cis-regulatory region binding"/>
    <property type="evidence" value="ECO:0007669"/>
    <property type="project" value="TreeGrafter"/>
</dbReference>
<dbReference type="GO" id="GO:0005829">
    <property type="term" value="C:cytosol"/>
    <property type="evidence" value="ECO:0007669"/>
    <property type="project" value="TreeGrafter"/>
</dbReference>
<dbReference type="Pfam" id="PF12833">
    <property type="entry name" value="HTH_18"/>
    <property type="match status" value="1"/>
</dbReference>